<evidence type="ECO:0000313" key="2">
    <source>
        <dbReference type="Proteomes" id="UP001239111"/>
    </source>
</evidence>
<gene>
    <name evidence="1" type="ORF">QAD02_020148</name>
</gene>
<comment type="caution">
    <text evidence="1">The sequence shown here is derived from an EMBL/GenBank/DDBJ whole genome shotgun (WGS) entry which is preliminary data.</text>
</comment>
<organism evidence="1 2">
    <name type="scientific">Eretmocerus hayati</name>
    <dbReference type="NCBI Taxonomy" id="131215"/>
    <lineage>
        <taxon>Eukaryota</taxon>
        <taxon>Metazoa</taxon>
        <taxon>Ecdysozoa</taxon>
        <taxon>Arthropoda</taxon>
        <taxon>Hexapoda</taxon>
        <taxon>Insecta</taxon>
        <taxon>Pterygota</taxon>
        <taxon>Neoptera</taxon>
        <taxon>Endopterygota</taxon>
        <taxon>Hymenoptera</taxon>
        <taxon>Apocrita</taxon>
        <taxon>Proctotrupomorpha</taxon>
        <taxon>Chalcidoidea</taxon>
        <taxon>Aphelinidae</taxon>
        <taxon>Aphelininae</taxon>
        <taxon>Eretmocerus</taxon>
    </lineage>
</organism>
<name>A0ACC2PNH1_9HYME</name>
<keyword evidence="2" id="KW-1185">Reference proteome</keyword>
<sequence>MFKYITLTLLIASAFALPTAEDQLDCLKQNEDTFNCMAVKAVSALNRAARSADVSIFEGVTFVRDTPMERDSRSLKSETELLKELPRGVSDKSQQIAEMFYEAAHSFLKSHSLKVELPEGSMSRALDEGRAKLKKIALPLIAAAGLKIFALAPILLGALALLVVKALVVGKIAFIIAAILAFQRLFSGGSPGFVSNFGNGLGGAFGGNLFGKNPQGWYDSSSSGWSGSAANQGQGYYRSFNDKTDAQSLAYAAQAPSTNEAN</sequence>
<protein>
    <submittedName>
        <fullName evidence="1">Uncharacterized protein</fullName>
    </submittedName>
</protein>
<dbReference type="EMBL" id="CM056741">
    <property type="protein sequence ID" value="KAJ8684356.1"/>
    <property type="molecule type" value="Genomic_DNA"/>
</dbReference>
<reference evidence="1" key="1">
    <citation type="submission" date="2023-04" db="EMBL/GenBank/DDBJ databases">
        <title>A chromosome-level genome assembly of the parasitoid wasp Eretmocerus hayati.</title>
        <authorList>
            <person name="Zhong Y."/>
            <person name="Liu S."/>
            <person name="Liu Y."/>
        </authorList>
    </citation>
    <scope>NUCLEOTIDE SEQUENCE</scope>
    <source>
        <strain evidence="1">ZJU_SS_LIU_2023</strain>
    </source>
</reference>
<dbReference type="Proteomes" id="UP001239111">
    <property type="component" value="Chromosome 1"/>
</dbReference>
<evidence type="ECO:0000313" key="1">
    <source>
        <dbReference type="EMBL" id="KAJ8684356.1"/>
    </source>
</evidence>
<accession>A0ACC2PNH1</accession>
<proteinExistence type="predicted"/>